<dbReference type="EMBL" id="QGSZ01000345">
    <property type="protein sequence ID" value="RQW96166.1"/>
    <property type="molecule type" value="Genomic_DNA"/>
</dbReference>
<dbReference type="Proteomes" id="UP000282312">
    <property type="component" value="Unassembled WGS sequence"/>
</dbReference>
<evidence type="ECO:0000313" key="1">
    <source>
        <dbReference type="EMBL" id="RQW96166.1"/>
    </source>
</evidence>
<keyword evidence="2" id="KW-1185">Reference proteome</keyword>
<dbReference type="Gene3D" id="3.40.50.300">
    <property type="entry name" value="P-loop containing nucleotide triphosphate hydrolases"/>
    <property type="match status" value="1"/>
</dbReference>
<name>A0A3N9WQA7_9ACTN</name>
<gene>
    <name evidence="1" type="ORF">DLJ59_31600</name>
</gene>
<reference evidence="1 2" key="1">
    <citation type="submission" date="2018-05" db="EMBL/GenBank/DDBJ databases">
        <title>Micromonospora from Atacama Desert.</title>
        <authorList>
            <person name="Carro L."/>
            <person name="Goodfellow M."/>
            <person name="Klenk H.-P."/>
        </authorList>
    </citation>
    <scope>NUCLEOTIDE SEQUENCE [LARGE SCALE GENOMIC DNA]</scope>
    <source>
        <strain evidence="1 2">LB39</strain>
    </source>
</reference>
<proteinExistence type="predicted"/>
<evidence type="ECO:0000313" key="2">
    <source>
        <dbReference type="Proteomes" id="UP000282312"/>
    </source>
</evidence>
<evidence type="ECO:0008006" key="3">
    <source>
        <dbReference type="Google" id="ProtNLM"/>
    </source>
</evidence>
<dbReference type="OrthoDB" id="9774907at2"/>
<sequence length="228" mass="24640">MIIFVDGIDGSGKTTLIGHLAAALNRSGAEAVVSSPLWRYLPTIAAAEQFACWVVSTTGLDVAEALITAMIDRLDDLRDLSVAQDHVHLVDRGPKTVYASARAHAYERRTAIEPLRERLATSVRALTDVHPCVAIELGDGVEALRTALPRLTSSQTVTPGYLGYLHALATEMHTFGDWPSLPTQRLDISMSTESNCAAILESLRLPSPRNGRADVGAGVSANRRDWRT</sequence>
<comment type="caution">
    <text evidence="1">The sequence shown here is derived from an EMBL/GenBank/DDBJ whole genome shotgun (WGS) entry which is preliminary data.</text>
</comment>
<protein>
    <recommendedName>
        <fullName evidence="3">Thymidylate kinase</fullName>
    </recommendedName>
</protein>
<dbReference type="AlphaFoldDB" id="A0A3N9WQA7"/>
<dbReference type="SUPFAM" id="SSF52540">
    <property type="entry name" value="P-loop containing nucleoside triphosphate hydrolases"/>
    <property type="match status" value="1"/>
</dbReference>
<accession>A0A3N9WQA7</accession>
<dbReference type="RefSeq" id="WP_124777515.1">
    <property type="nucleotide sequence ID" value="NZ_QGSZ01000345.1"/>
</dbReference>
<dbReference type="InterPro" id="IPR027417">
    <property type="entry name" value="P-loop_NTPase"/>
</dbReference>
<organism evidence="1 2">
    <name type="scientific">Micromonospora inaquosa</name>
    <dbReference type="NCBI Taxonomy" id="2203716"/>
    <lineage>
        <taxon>Bacteria</taxon>
        <taxon>Bacillati</taxon>
        <taxon>Actinomycetota</taxon>
        <taxon>Actinomycetes</taxon>
        <taxon>Micromonosporales</taxon>
        <taxon>Micromonosporaceae</taxon>
        <taxon>Micromonospora</taxon>
    </lineage>
</organism>